<comment type="caution">
    <text evidence="2">The sequence shown here is derived from an EMBL/GenBank/DDBJ whole genome shotgun (WGS) entry which is preliminary data.</text>
</comment>
<evidence type="ECO:0000313" key="3">
    <source>
        <dbReference type="Proteomes" id="UP000264310"/>
    </source>
</evidence>
<keyword evidence="3" id="KW-1185">Reference proteome</keyword>
<sequence length="74" mass="8334">MSQVSSTQHRVRRRALGMRTTETMLHKTEIELLDRLKIRLGLSSRSDAVRLVLAKADLDSFTPADAEVLKEGAR</sequence>
<organism evidence="2 3">
    <name type="scientific">Fulvimarina endophytica</name>
    <dbReference type="NCBI Taxonomy" id="2293836"/>
    <lineage>
        <taxon>Bacteria</taxon>
        <taxon>Pseudomonadati</taxon>
        <taxon>Pseudomonadota</taxon>
        <taxon>Alphaproteobacteria</taxon>
        <taxon>Hyphomicrobiales</taxon>
        <taxon>Aurantimonadaceae</taxon>
        <taxon>Fulvimarina</taxon>
    </lineage>
</organism>
<proteinExistence type="predicted"/>
<dbReference type="Proteomes" id="UP000264310">
    <property type="component" value="Unassembled WGS sequence"/>
</dbReference>
<gene>
    <name evidence="2" type="ORF">DYI37_19105</name>
</gene>
<evidence type="ECO:0000313" key="2">
    <source>
        <dbReference type="EMBL" id="RFC61856.1"/>
    </source>
</evidence>
<name>A0A371WY49_9HYPH</name>
<evidence type="ECO:0000256" key="1">
    <source>
        <dbReference type="SAM" id="MobiDB-lite"/>
    </source>
</evidence>
<evidence type="ECO:0008006" key="4">
    <source>
        <dbReference type="Google" id="ProtNLM"/>
    </source>
</evidence>
<accession>A0A371WY49</accession>
<dbReference type="EMBL" id="QURL01000013">
    <property type="protein sequence ID" value="RFC61856.1"/>
    <property type="molecule type" value="Genomic_DNA"/>
</dbReference>
<dbReference type="AlphaFoldDB" id="A0A371WY49"/>
<reference evidence="2 3" key="1">
    <citation type="submission" date="2018-08" db="EMBL/GenBank/DDBJ databases">
        <title>Fulvimarina sp. 85, whole genome shotgun sequence.</title>
        <authorList>
            <person name="Tuo L."/>
        </authorList>
    </citation>
    <scope>NUCLEOTIDE SEQUENCE [LARGE SCALE GENOMIC DNA]</scope>
    <source>
        <strain evidence="2 3">85</strain>
    </source>
</reference>
<feature type="region of interest" description="Disordered" evidence="1">
    <location>
        <begin position="1"/>
        <end position="20"/>
    </location>
</feature>
<protein>
    <recommendedName>
        <fullName evidence="4">Ribbon-helix-helix protein, CopG family</fullName>
    </recommendedName>
</protein>